<dbReference type="AlphaFoldDB" id="A0A8J8Q1X5"/>
<accession>A0A8J8Q1X5</accession>
<evidence type="ECO:0000313" key="3">
    <source>
        <dbReference type="Proteomes" id="UP000766904"/>
    </source>
</evidence>
<gene>
    <name evidence="2" type="ORF">CV102_10385</name>
</gene>
<keyword evidence="1" id="KW-1133">Transmembrane helix</keyword>
<proteinExistence type="predicted"/>
<sequence length="168" mass="19169">MTPILILLVVVWIGLAVFYLLFFYAIKEDSDRRTVSESRDLLEMVSWSDLSTENVPEQVTVRDDNVLIERPVALIVQDPHRTEKSERELTIYDPSLVVVEMDPVLLFENPSSITIIDPDVTLYTEPVDQLDSTPVLDEGRVESQRFCPSPETVRIRDPGSMFAKDIES</sequence>
<keyword evidence="3" id="KW-1185">Reference proteome</keyword>
<dbReference type="EMBL" id="PHNJ01000004">
    <property type="protein sequence ID" value="TYL38906.1"/>
    <property type="molecule type" value="Genomic_DNA"/>
</dbReference>
<evidence type="ECO:0000313" key="2">
    <source>
        <dbReference type="EMBL" id="TYL38906.1"/>
    </source>
</evidence>
<protein>
    <submittedName>
        <fullName evidence="2">Uncharacterized protein</fullName>
    </submittedName>
</protein>
<organism evidence="2 3">
    <name type="scientific">Natronococcus pandeyae</name>
    <dbReference type="NCBI Taxonomy" id="2055836"/>
    <lineage>
        <taxon>Archaea</taxon>
        <taxon>Methanobacteriati</taxon>
        <taxon>Methanobacteriota</taxon>
        <taxon>Stenosarchaea group</taxon>
        <taxon>Halobacteria</taxon>
        <taxon>Halobacteriales</taxon>
        <taxon>Natrialbaceae</taxon>
        <taxon>Natronococcus</taxon>
    </lineage>
</organism>
<feature type="transmembrane region" description="Helical" evidence="1">
    <location>
        <begin position="6"/>
        <end position="26"/>
    </location>
</feature>
<dbReference type="Proteomes" id="UP000766904">
    <property type="component" value="Unassembled WGS sequence"/>
</dbReference>
<keyword evidence="1" id="KW-0472">Membrane</keyword>
<keyword evidence="1" id="KW-0812">Transmembrane</keyword>
<evidence type="ECO:0000256" key="1">
    <source>
        <dbReference type="SAM" id="Phobius"/>
    </source>
</evidence>
<name>A0A8J8Q1X5_9EURY</name>
<reference evidence="2" key="1">
    <citation type="submission" date="2017-11" db="EMBL/GenBank/DDBJ databases">
        <authorList>
            <person name="Kajale S.C."/>
            <person name="Sharma A."/>
        </authorList>
    </citation>
    <scope>NUCLEOTIDE SEQUENCE</scope>
    <source>
        <strain evidence="2">LS1_42</strain>
    </source>
</reference>
<comment type="caution">
    <text evidence="2">The sequence shown here is derived from an EMBL/GenBank/DDBJ whole genome shotgun (WGS) entry which is preliminary data.</text>
</comment>